<dbReference type="Proteomes" id="UP001549099">
    <property type="component" value="Unassembled WGS sequence"/>
</dbReference>
<feature type="transmembrane region" description="Helical" evidence="6">
    <location>
        <begin position="384"/>
        <end position="407"/>
    </location>
</feature>
<comment type="caution">
    <text evidence="8">The sequence shown here is derived from an EMBL/GenBank/DDBJ whole genome shotgun (WGS) entry which is preliminary data.</text>
</comment>
<feature type="transmembrane region" description="Helical" evidence="6">
    <location>
        <begin position="225"/>
        <end position="244"/>
    </location>
</feature>
<dbReference type="InterPro" id="IPR035681">
    <property type="entry name" value="ComA-like_MBL"/>
</dbReference>
<keyword evidence="5 6" id="KW-0472">Membrane</keyword>
<reference evidence="8 9" key="1">
    <citation type="submission" date="2024-06" db="EMBL/GenBank/DDBJ databases">
        <title>Genomic Encyclopedia of Type Strains, Phase IV (KMG-IV): sequencing the most valuable type-strain genomes for metagenomic binning, comparative biology and taxonomic classification.</title>
        <authorList>
            <person name="Goeker M."/>
        </authorList>
    </citation>
    <scope>NUCLEOTIDE SEQUENCE [LARGE SCALE GENOMIC DNA]</scope>
    <source>
        <strain evidence="8 9">DSM 26128</strain>
    </source>
</reference>
<dbReference type="InterPro" id="IPR052159">
    <property type="entry name" value="Competence_DNA_uptake"/>
</dbReference>
<dbReference type="SMART" id="SM00849">
    <property type="entry name" value="Lactamase_B"/>
    <property type="match status" value="1"/>
</dbReference>
<feature type="transmembrane region" description="Helical" evidence="6">
    <location>
        <begin position="279"/>
        <end position="296"/>
    </location>
</feature>
<dbReference type="CDD" id="cd07731">
    <property type="entry name" value="ComA-like_MBL-fold"/>
    <property type="match status" value="1"/>
</dbReference>
<dbReference type="NCBIfam" id="TIGR00360">
    <property type="entry name" value="ComEC_N-term"/>
    <property type="match status" value="1"/>
</dbReference>
<keyword evidence="2" id="KW-1003">Cell membrane</keyword>
<dbReference type="EMBL" id="JBEPLW010000002">
    <property type="protein sequence ID" value="MET3574711.1"/>
    <property type="molecule type" value="Genomic_DNA"/>
</dbReference>
<evidence type="ECO:0000313" key="8">
    <source>
        <dbReference type="EMBL" id="MET3574711.1"/>
    </source>
</evidence>
<dbReference type="PANTHER" id="PTHR30619">
    <property type="entry name" value="DNA INTERNALIZATION/COMPETENCE PROTEIN COMEC/REC2"/>
    <property type="match status" value="1"/>
</dbReference>
<dbReference type="NCBIfam" id="TIGR00361">
    <property type="entry name" value="ComEC_Rec2"/>
    <property type="match status" value="1"/>
</dbReference>
<dbReference type="InterPro" id="IPR004477">
    <property type="entry name" value="ComEC_N"/>
</dbReference>
<feature type="transmembrane region" description="Helical" evidence="6">
    <location>
        <begin position="6"/>
        <end position="39"/>
    </location>
</feature>
<comment type="subcellular location">
    <subcellularLocation>
        <location evidence="1">Cell membrane</location>
        <topology evidence="1">Multi-pass membrane protein</topology>
    </subcellularLocation>
</comment>
<feature type="domain" description="Metallo-beta-lactamase" evidence="7">
    <location>
        <begin position="504"/>
        <end position="717"/>
    </location>
</feature>
<evidence type="ECO:0000256" key="5">
    <source>
        <dbReference type="ARBA" id="ARBA00023136"/>
    </source>
</evidence>
<dbReference type="SUPFAM" id="SSF56281">
    <property type="entry name" value="Metallo-hydrolase/oxidoreductase"/>
    <property type="match status" value="1"/>
</dbReference>
<evidence type="ECO:0000256" key="3">
    <source>
        <dbReference type="ARBA" id="ARBA00022692"/>
    </source>
</evidence>
<feature type="transmembrane region" description="Helical" evidence="6">
    <location>
        <begin position="352"/>
        <end position="372"/>
    </location>
</feature>
<accession>A0ABV2G8V0</accession>
<sequence>MLDNPVVFLALPAVAAAASAAGSPVYLLLVLPAGAVLLFGREPPEAWLSSLVAAAVIFAFMSAGEKPPPDPGQAPDLIEWTDRVAIDGDTMRGFVRGEEGRRWYATYRFRNPAEKEQYVSAGAAGRRFGVKAIRSTPAPPSHRYAFNMEKWLRSEGAAGVIEIEEAVYAGPAPGPAAALRRHRERLRTHIRKTFPEPVAAEAEALLIGERTGVDPEDERAYRRLGITHLFAISGLHVGILTFLLREGLLRIRLRTHLVRLLLLMFLPCYALIAGGAPSVWRAVLVSSLLLIGGGGLRTRRLDLYLTAGMILFLLIDPHAVFKPGFQMSYAAAFSLIHSEAILSRAANALQQSFLVTAVCQIAVTPILLIHFFETSISAFLANLLFVPLFSAVVLPANLLFLFLSYAVPPVADLLFGLYVPVRGLLGEWIRIAGDLPYSVWTPGRPEIAGLLLLTAGILLFFVLVEKRWKPVKAAAAALLLPVLVLTFWHHGDPSLRVTFLDVGQGDAAVIELPHRRGVLLADTGGVLRFQPEEWQQRQGRFEVGNQIVIPFLKGRGIGALDQLVLSHPDADHAEAADEVIRELRVREIHIGPDTYGDPGYAAAVRAAAERKSPIREMREGHAWTAGGVRFRYVSPEPEKDYEGNNDSLVLHAEKGEHRFLFTGDLEAEGEKAIVEKYGETLLPVTVLKAGHHGSKTSSSEEFLAAAAPELTIISAGRNNRYGHPHPEVVARFGELGLSTASTADHGSITVISKRGRLLIETTTQEKGQ</sequence>
<proteinExistence type="predicted"/>
<evidence type="ECO:0000256" key="4">
    <source>
        <dbReference type="ARBA" id="ARBA00022989"/>
    </source>
</evidence>
<organism evidence="8 9">
    <name type="scientific">Bhargavaea ullalensis</name>
    <dbReference type="NCBI Taxonomy" id="1265685"/>
    <lineage>
        <taxon>Bacteria</taxon>
        <taxon>Bacillati</taxon>
        <taxon>Bacillota</taxon>
        <taxon>Bacilli</taxon>
        <taxon>Bacillales</taxon>
        <taxon>Caryophanaceae</taxon>
        <taxon>Bhargavaea</taxon>
    </lineage>
</organism>
<feature type="transmembrane region" description="Helical" evidence="6">
    <location>
        <begin position="447"/>
        <end position="464"/>
    </location>
</feature>
<dbReference type="Pfam" id="PF00753">
    <property type="entry name" value="Lactamase_B"/>
    <property type="match status" value="1"/>
</dbReference>
<dbReference type="InterPro" id="IPR004797">
    <property type="entry name" value="Competence_ComEC/Rec2"/>
</dbReference>
<evidence type="ECO:0000259" key="7">
    <source>
        <dbReference type="SMART" id="SM00849"/>
    </source>
</evidence>
<dbReference type="InterPro" id="IPR001279">
    <property type="entry name" value="Metallo-B-lactamas"/>
</dbReference>
<feature type="transmembrane region" description="Helical" evidence="6">
    <location>
        <begin position="471"/>
        <end position="489"/>
    </location>
</feature>
<keyword evidence="3 6" id="KW-0812">Transmembrane</keyword>
<dbReference type="InterPro" id="IPR036866">
    <property type="entry name" value="RibonucZ/Hydroxyglut_hydro"/>
</dbReference>
<dbReference type="Pfam" id="PF03772">
    <property type="entry name" value="Competence"/>
    <property type="match status" value="1"/>
</dbReference>
<feature type="transmembrane region" description="Helical" evidence="6">
    <location>
        <begin position="256"/>
        <end position="273"/>
    </location>
</feature>
<name>A0ABV2G8V0_9BACL</name>
<keyword evidence="4 6" id="KW-1133">Transmembrane helix</keyword>
<protein>
    <submittedName>
        <fullName evidence="8">Competence protein ComEC</fullName>
    </submittedName>
</protein>
<keyword evidence="9" id="KW-1185">Reference proteome</keyword>
<gene>
    <name evidence="8" type="ORF">ABID49_000593</name>
</gene>
<evidence type="ECO:0000256" key="1">
    <source>
        <dbReference type="ARBA" id="ARBA00004651"/>
    </source>
</evidence>
<evidence type="ECO:0000313" key="9">
    <source>
        <dbReference type="Proteomes" id="UP001549099"/>
    </source>
</evidence>
<evidence type="ECO:0000256" key="6">
    <source>
        <dbReference type="SAM" id="Phobius"/>
    </source>
</evidence>
<dbReference type="PANTHER" id="PTHR30619:SF1">
    <property type="entry name" value="RECOMBINATION PROTEIN 2"/>
    <property type="match status" value="1"/>
</dbReference>
<dbReference type="Gene3D" id="3.60.15.10">
    <property type="entry name" value="Ribonuclease Z/Hydroxyacylglutathione hydrolase-like"/>
    <property type="match status" value="1"/>
</dbReference>
<evidence type="ECO:0000256" key="2">
    <source>
        <dbReference type="ARBA" id="ARBA00022475"/>
    </source>
</evidence>
<dbReference type="RefSeq" id="WP_354195162.1">
    <property type="nucleotide sequence ID" value="NZ_JBEPLW010000002.1"/>
</dbReference>
<feature type="transmembrane region" description="Helical" evidence="6">
    <location>
        <begin position="303"/>
        <end position="321"/>
    </location>
</feature>